<name>A0AA40KX78_9HYME</name>
<protein>
    <submittedName>
        <fullName evidence="1">Uncharacterized protein</fullName>
    </submittedName>
</protein>
<organism evidence="1 2">
    <name type="scientific">Melipona bicolor</name>
    <dbReference type="NCBI Taxonomy" id="60889"/>
    <lineage>
        <taxon>Eukaryota</taxon>
        <taxon>Metazoa</taxon>
        <taxon>Ecdysozoa</taxon>
        <taxon>Arthropoda</taxon>
        <taxon>Hexapoda</taxon>
        <taxon>Insecta</taxon>
        <taxon>Pterygota</taxon>
        <taxon>Neoptera</taxon>
        <taxon>Endopterygota</taxon>
        <taxon>Hymenoptera</taxon>
        <taxon>Apocrita</taxon>
        <taxon>Aculeata</taxon>
        <taxon>Apoidea</taxon>
        <taxon>Anthophila</taxon>
        <taxon>Apidae</taxon>
        <taxon>Melipona</taxon>
    </lineage>
</organism>
<comment type="caution">
    <text evidence="1">The sequence shown here is derived from an EMBL/GenBank/DDBJ whole genome shotgun (WGS) entry which is preliminary data.</text>
</comment>
<reference evidence="1" key="1">
    <citation type="submission" date="2021-10" db="EMBL/GenBank/DDBJ databases">
        <title>Melipona bicolor Genome sequencing and assembly.</title>
        <authorList>
            <person name="Araujo N.S."/>
            <person name="Arias M.C."/>
        </authorList>
    </citation>
    <scope>NUCLEOTIDE SEQUENCE</scope>
    <source>
        <strain evidence="1">USP_2M_L1-L4_2017</strain>
        <tissue evidence="1">Whole body</tissue>
    </source>
</reference>
<dbReference type="EMBL" id="JAHYIQ010000001">
    <property type="protein sequence ID" value="KAK1136052.1"/>
    <property type="molecule type" value="Genomic_DNA"/>
</dbReference>
<keyword evidence="2" id="KW-1185">Reference proteome</keyword>
<evidence type="ECO:0000313" key="1">
    <source>
        <dbReference type="EMBL" id="KAK1136052.1"/>
    </source>
</evidence>
<gene>
    <name evidence="1" type="ORF">K0M31_000621</name>
</gene>
<proteinExistence type="predicted"/>
<accession>A0AA40KX78</accession>
<dbReference type="Proteomes" id="UP001177670">
    <property type="component" value="Unassembled WGS sequence"/>
</dbReference>
<sequence>MRLQLNCAVPVRPRSSSRSTNTYVYLDDTEESERLPFSYLFVTIAIDRVERAQLFQTGPKQSDLAFPRIVSDAEINSYRSDWQTQASYVLHVKSTSSEVDRQTSNCERKISTYSVGTDNRGTTDLFENWNFPCQFSFQTWLLGLVVSDNSTIGDSTIEDVSEVSETNSNLDADSGDQVSQLQTLFPYTNLQTLRRISPPSSLLRLPLR</sequence>
<evidence type="ECO:0000313" key="2">
    <source>
        <dbReference type="Proteomes" id="UP001177670"/>
    </source>
</evidence>
<dbReference type="AlphaFoldDB" id="A0AA40KX78"/>